<comment type="function">
    <text evidence="4">Dirigent proteins impart stereoselectivity on the phenoxy radical-coupling reaction, yielding optically active lignans from two molecules of coniferyl alcohol in the biosynthesis of lignans, flavonolignans, and alkaloids and thus plays a central role in plant secondary metabolism.</text>
</comment>
<dbReference type="EMBL" id="CAUOFW020001752">
    <property type="protein sequence ID" value="CAK9148500.1"/>
    <property type="molecule type" value="Genomic_DNA"/>
</dbReference>
<accession>A0ABC8RY56</accession>
<keyword evidence="6" id="KW-1185">Reference proteome</keyword>
<evidence type="ECO:0000313" key="5">
    <source>
        <dbReference type="EMBL" id="CAK9148500.1"/>
    </source>
</evidence>
<dbReference type="AlphaFoldDB" id="A0ABC8RY56"/>
<dbReference type="Gene3D" id="2.40.480.10">
    <property type="entry name" value="Allene oxide cyclase-like"/>
    <property type="match status" value="1"/>
</dbReference>
<dbReference type="PANTHER" id="PTHR21495">
    <property type="entry name" value="NUCLEOPORIN-RELATED"/>
    <property type="match status" value="1"/>
</dbReference>
<proteinExistence type="inferred from homology"/>
<dbReference type="InterPro" id="IPR004265">
    <property type="entry name" value="Dirigent"/>
</dbReference>
<dbReference type="GO" id="GO:0048046">
    <property type="term" value="C:apoplast"/>
    <property type="evidence" value="ECO:0007669"/>
    <property type="project" value="UniProtKB-SubCell"/>
</dbReference>
<dbReference type="Pfam" id="PF03018">
    <property type="entry name" value="Dirigent"/>
    <property type="match status" value="1"/>
</dbReference>
<comment type="subunit">
    <text evidence="2 4">Homodimer.</text>
</comment>
<evidence type="ECO:0000313" key="6">
    <source>
        <dbReference type="Proteomes" id="UP001642360"/>
    </source>
</evidence>
<keyword evidence="4" id="KW-0052">Apoplast</keyword>
<dbReference type="Proteomes" id="UP001642360">
    <property type="component" value="Unassembled WGS sequence"/>
</dbReference>
<dbReference type="InterPro" id="IPR044859">
    <property type="entry name" value="Allene_oxi_cyc_Dirigent"/>
</dbReference>
<comment type="subcellular location">
    <subcellularLocation>
        <location evidence="4">Secreted</location>
        <location evidence="4">Extracellular space</location>
        <location evidence="4">Apoplast</location>
    </subcellularLocation>
</comment>
<dbReference type="GO" id="GO:0009699">
    <property type="term" value="P:phenylpropanoid biosynthetic process"/>
    <property type="evidence" value="ECO:0007669"/>
    <property type="project" value="UniProtKB-ARBA"/>
</dbReference>
<gene>
    <name evidence="5" type="ORF">ILEXP_LOCUS16442</name>
</gene>
<evidence type="ECO:0000256" key="2">
    <source>
        <dbReference type="ARBA" id="ARBA00011738"/>
    </source>
</evidence>
<evidence type="ECO:0000256" key="4">
    <source>
        <dbReference type="RuleBase" id="RU363099"/>
    </source>
</evidence>
<evidence type="ECO:0000256" key="3">
    <source>
        <dbReference type="ARBA" id="ARBA00022525"/>
    </source>
</evidence>
<reference evidence="5 6" key="1">
    <citation type="submission" date="2024-02" db="EMBL/GenBank/DDBJ databases">
        <authorList>
            <person name="Vignale AGUSTIN F."/>
            <person name="Sosa J E."/>
            <person name="Modenutti C."/>
        </authorList>
    </citation>
    <scope>NUCLEOTIDE SEQUENCE [LARGE SCALE GENOMIC DNA]</scope>
</reference>
<name>A0ABC8RY56_9AQUA</name>
<organism evidence="5 6">
    <name type="scientific">Ilex paraguariensis</name>
    <name type="common">yerba mate</name>
    <dbReference type="NCBI Taxonomy" id="185542"/>
    <lineage>
        <taxon>Eukaryota</taxon>
        <taxon>Viridiplantae</taxon>
        <taxon>Streptophyta</taxon>
        <taxon>Embryophyta</taxon>
        <taxon>Tracheophyta</taxon>
        <taxon>Spermatophyta</taxon>
        <taxon>Magnoliopsida</taxon>
        <taxon>eudicotyledons</taxon>
        <taxon>Gunneridae</taxon>
        <taxon>Pentapetalae</taxon>
        <taxon>asterids</taxon>
        <taxon>campanulids</taxon>
        <taxon>Aquifoliales</taxon>
        <taxon>Aquifoliaceae</taxon>
        <taxon>Ilex</taxon>
    </lineage>
</organism>
<keyword evidence="3 4" id="KW-0964">Secreted</keyword>
<sequence>MSFTVWASYSSFVINPAILPENSDSPANWNQIDGLNATSVKSDYYSDSVPHEPKREKETHLHFFIHDIITGKNPTALKVAQANLTGIDTNPTGPTPFGSTFVVDDPLTTGPDPTSEVIGNAQGAYVSSSQGKDVVLVLYLDFGFTTGKFNGSSISVFSRNPITEPERELAVVGGRGKFRMARGFAKLKTYSVNPTLGNAVVEYHVTVLHY</sequence>
<evidence type="ECO:0000256" key="1">
    <source>
        <dbReference type="ARBA" id="ARBA00010746"/>
    </source>
</evidence>
<protein>
    <recommendedName>
        <fullName evidence="4">Dirigent protein</fullName>
    </recommendedName>
</protein>
<comment type="caution">
    <text evidence="5">The sequence shown here is derived from an EMBL/GenBank/DDBJ whole genome shotgun (WGS) entry which is preliminary data.</text>
</comment>
<comment type="similarity">
    <text evidence="1 4">Belongs to the plant dirigent protein family.</text>
</comment>